<organism evidence="6 7">
    <name type="scientific">Symmachiella dynata</name>
    <dbReference type="NCBI Taxonomy" id="2527995"/>
    <lineage>
        <taxon>Bacteria</taxon>
        <taxon>Pseudomonadati</taxon>
        <taxon>Planctomycetota</taxon>
        <taxon>Planctomycetia</taxon>
        <taxon>Planctomycetales</taxon>
        <taxon>Planctomycetaceae</taxon>
        <taxon>Symmachiella</taxon>
    </lineage>
</organism>
<dbReference type="Proteomes" id="UP000319383">
    <property type="component" value="Chromosome"/>
</dbReference>
<feature type="binding site" evidence="3">
    <location>
        <position position="139"/>
    </location>
    <ligand>
        <name>substrate</name>
    </ligand>
</feature>
<feature type="active site" description="Proton donor/acceptor" evidence="2">
    <location>
        <position position="236"/>
    </location>
</feature>
<dbReference type="GO" id="GO:0046872">
    <property type="term" value="F:metal ion binding"/>
    <property type="evidence" value="ECO:0007669"/>
    <property type="project" value="UniProtKB-KW"/>
</dbReference>
<evidence type="ECO:0000313" key="6">
    <source>
        <dbReference type="EMBL" id="QDU45550.1"/>
    </source>
</evidence>
<dbReference type="InterPro" id="IPR011042">
    <property type="entry name" value="6-blade_b-propeller_TolB-like"/>
</dbReference>
<name>A0A517ZSW9_9PLAN</name>
<dbReference type="InterPro" id="IPR051262">
    <property type="entry name" value="SMP-30/CGR1_Lactonase"/>
</dbReference>
<evidence type="ECO:0000259" key="5">
    <source>
        <dbReference type="Pfam" id="PF08450"/>
    </source>
</evidence>
<feature type="domain" description="SMP-30/Gluconolactonase/LRE-like region" evidence="5">
    <location>
        <begin position="50"/>
        <end position="291"/>
    </location>
</feature>
<reference evidence="6 7" key="1">
    <citation type="submission" date="2019-02" db="EMBL/GenBank/DDBJ databases">
        <title>Deep-cultivation of Planctomycetes and their phenomic and genomic characterization uncovers novel biology.</title>
        <authorList>
            <person name="Wiegand S."/>
            <person name="Jogler M."/>
            <person name="Boedeker C."/>
            <person name="Pinto D."/>
            <person name="Vollmers J."/>
            <person name="Rivas-Marin E."/>
            <person name="Kohn T."/>
            <person name="Peeters S.H."/>
            <person name="Heuer A."/>
            <person name="Rast P."/>
            <person name="Oberbeckmann S."/>
            <person name="Bunk B."/>
            <person name="Jeske O."/>
            <person name="Meyerdierks A."/>
            <person name="Storesund J.E."/>
            <person name="Kallscheuer N."/>
            <person name="Luecker S."/>
            <person name="Lage O.M."/>
            <person name="Pohl T."/>
            <person name="Merkel B.J."/>
            <person name="Hornburger P."/>
            <person name="Mueller R.-W."/>
            <person name="Bruemmer F."/>
            <person name="Labrenz M."/>
            <person name="Spormann A.M."/>
            <person name="Op den Camp H."/>
            <person name="Overmann J."/>
            <person name="Amann R."/>
            <person name="Jetten M.S.M."/>
            <person name="Mascher T."/>
            <person name="Medema M.H."/>
            <person name="Devos D.P."/>
            <person name="Kaster A.-K."/>
            <person name="Ovreas L."/>
            <person name="Rohde M."/>
            <person name="Galperin M.Y."/>
            <person name="Jogler C."/>
        </authorList>
    </citation>
    <scope>NUCLEOTIDE SEQUENCE [LARGE SCALE GENOMIC DNA]</scope>
    <source>
        <strain evidence="6 7">Mal52</strain>
    </source>
</reference>
<dbReference type="EMBL" id="CP036276">
    <property type="protein sequence ID" value="QDU45550.1"/>
    <property type="molecule type" value="Genomic_DNA"/>
</dbReference>
<dbReference type="PRINTS" id="PR01790">
    <property type="entry name" value="SMP30FAMILY"/>
</dbReference>
<dbReference type="AlphaFoldDB" id="A0A517ZSW9"/>
<accession>A0A517ZSW9</accession>
<evidence type="ECO:0000256" key="2">
    <source>
        <dbReference type="PIRSR" id="PIRSR605511-1"/>
    </source>
</evidence>
<dbReference type="SUPFAM" id="SSF63829">
    <property type="entry name" value="Calcium-dependent phosphotriesterase"/>
    <property type="match status" value="1"/>
</dbReference>
<dbReference type="Gene3D" id="2.120.10.30">
    <property type="entry name" value="TolB, C-terminal domain"/>
    <property type="match status" value="1"/>
</dbReference>
<keyword evidence="3" id="KW-0862">Zinc</keyword>
<dbReference type="PANTHER" id="PTHR47572:SF4">
    <property type="entry name" value="LACTONASE DRP35"/>
    <property type="match status" value="1"/>
</dbReference>
<dbReference type="KEGG" id="sdyn:Mal52_40440"/>
<dbReference type="InterPro" id="IPR005511">
    <property type="entry name" value="SMP-30"/>
</dbReference>
<keyword evidence="1 6" id="KW-0378">Hydrolase</keyword>
<feature type="signal peptide" evidence="4">
    <location>
        <begin position="1"/>
        <end position="23"/>
    </location>
</feature>
<dbReference type="Pfam" id="PF08450">
    <property type="entry name" value="SGL"/>
    <property type="match status" value="1"/>
</dbReference>
<feature type="binding site" evidence="3">
    <location>
        <position position="236"/>
    </location>
    <ligand>
        <name>a divalent metal cation</name>
        <dbReference type="ChEBI" id="CHEBI:60240"/>
    </ligand>
</feature>
<proteinExistence type="predicted"/>
<keyword evidence="7" id="KW-1185">Reference proteome</keyword>
<evidence type="ECO:0000256" key="1">
    <source>
        <dbReference type="ARBA" id="ARBA00022801"/>
    </source>
</evidence>
<dbReference type="GO" id="GO:0004341">
    <property type="term" value="F:gluconolactonase activity"/>
    <property type="evidence" value="ECO:0007669"/>
    <property type="project" value="UniProtKB-EC"/>
</dbReference>
<feature type="binding site" evidence="3">
    <location>
        <position position="186"/>
    </location>
    <ligand>
        <name>a divalent metal cation</name>
        <dbReference type="ChEBI" id="CHEBI:60240"/>
    </ligand>
</feature>
<comment type="cofactor">
    <cofactor evidence="3">
        <name>Zn(2+)</name>
        <dbReference type="ChEBI" id="CHEBI:29105"/>
    </cofactor>
    <text evidence="3">Binds 1 divalent metal cation per subunit.</text>
</comment>
<feature type="binding site" evidence="3">
    <location>
        <position position="50"/>
    </location>
    <ligand>
        <name>a divalent metal cation</name>
        <dbReference type="ChEBI" id="CHEBI:60240"/>
    </ligand>
</feature>
<dbReference type="InterPro" id="IPR013658">
    <property type="entry name" value="SGL"/>
</dbReference>
<dbReference type="PANTHER" id="PTHR47572">
    <property type="entry name" value="LIPOPROTEIN-RELATED"/>
    <property type="match status" value="1"/>
</dbReference>
<sequence length="315" mass="34364" precursor="true">MRSLFPLTIVGLLCGGISGVATAEENHPLPPTVARGAELVEEYGDDRFFEGPTWDPQTQRLYFTAFRDKDTQILRLDGPGKVHVWLDDTKGVNGTCLARDGRLLGAQAYGNKLMSYQIAREAPSDTKILVDDPTLNQPNDVAASPKKGGGIYYTDPDFKNRATSAVYHLSTTGKVTQVLNDMQVPNGCLVSNDGKTLYVGDSYLKHWRAYPIQADGSLGPGILFFDPDTERDDSPDGMTIDERGNLYLSGRGGVWVCDKWGKSLGLIPVPEFCSNVTFGGEDGKTLYLTCATKLYSLKMNTRGTKPAGKGKSKKH</sequence>
<keyword evidence="3" id="KW-0479">Metal-binding</keyword>
<evidence type="ECO:0000256" key="4">
    <source>
        <dbReference type="SAM" id="SignalP"/>
    </source>
</evidence>
<evidence type="ECO:0000256" key="3">
    <source>
        <dbReference type="PIRSR" id="PIRSR605511-2"/>
    </source>
</evidence>
<feature type="chain" id="PRO_5022135154" evidence="4">
    <location>
        <begin position="24"/>
        <end position="315"/>
    </location>
</feature>
<keyword evidence="4" id="KW-0732">Signal</keyword>
<dbReference type="RefSeq" id="WP_145378020.1">
    <property type="nucleotide sequence ID" value="NZ_CP036276.1"/>
</dbReference>
<dbReference type="EC" id="3.1.1.17" evidence="6"/>
<feature type="binding site" evidence="3">
    <location>
        <position position="155"/>
    </location>
    <ligand>
        <name>substrate</name>
    </ligand>
</feature>
<protein>
    <submittedName>
        <fullName evidence="6">Gluconolactonase</fullName>
        <ecNumber evidence="6">3.1.1.17</ecNumber>
    </submittedName>
</protein>
<gene>
    <name evidence="6" type="primary">gnl_4</name>
    <name evidence="6" type="ORF">Mal52_40440</name>
</gene>
<evidence type="ECO:0000313" key="7">
    <source>
        <dbReference type="Proteomes" id="UP000319383"/>
    </source>
</evidence>